<accession>A0A1V3J7R0</accession>
<keyword evidence="1" id="KW-0805">Transcription regulation</keyword>
<organism evidence="5 6">
    <name type="scientific">Rodentibacter genomosp. 1</name>
    <dbReference type="NCBI Taxonomy" id="1908264"/>
    <lineage>
        <taxon>Bacteria</taxon>
        <taxon>Pseudomonadati</taxon>
        <taxon>Pseudomonadota</taxon>
        <taxon>Gammaproteobacteria</taxon>
        <taxon>Pasteurellales</taxon>
        <taxon>Pasteurellaceae</taxon>
        <taxon>Rodentibacter</taxon>
    </lineage>
</organism>
<evidence type="ECO:0000313" key="6">
    <source>
        <dbReference type="Proteomes" id="UP000188481"/>
    </source>
</evidence>
<keyword evidence="3" id="KW-0804">Transcription</keyword>
<dbReference type="EMBL" id="MLHN01000006">
    <property type="protein sequence ID" value="OOF51319.1"/>
    <property type="molecule type" value="Genomic_DNA"/>
</dbReference>
<dbReference type="InterPro" id="IPR036955">
    <property type="entry name" value="AP2/ERF_dom_sf"/>
</dbReference>
<dbReference type="STRING" id="1908264.BKK54_03260"/>
<dbReference type="GO" id="GO:0003677">
    <property type="term" value="F:DNA binding"/>
    <property type="evidence" value="ECO:0007669"/>
    <property type="project" value="UniProtKB-KW"/>
</dbReference>
<protein>
    <recommendedName>
        <fullName evidence="4">AP2/ERF domain-containing protein</fullName>
    </recommendedName>
</protein>
<dbReference type="SMART" id="SM00380">
    <property type="entry name" value="AP2"/>
    <property type="match status" value="1"/>
</dbReference>
<dbReference type="AlphaFoldDB" id="A0A1V3J7R0"/>
<comment type="caution">
    <text evidence="5">The sequence shown here is derived from an EMBL/GenBank/DDBJ whole genome shotgun (WGS) entry which is preliminary data.</text>
</comment>
<dbReference type="RefSeq" id="WP_077541496.1">
    <property type="nucleotide sequence ID" value="NZ_MLHN01000006.1"/>
</dbReference>
<dbReference type="InterPro" id="IPR001471">
    <property type="entry name" value="AP2/ERF_dom"/>
</dbReference>
<dbReference type="InterPro" id="IPR016177">
    <property type="entry name" value="DNA-bd_dom_sf"/>
</dbReference>
<dbReference type="GO" id="GO:0003700">
    <property type="term" value="F:DNA-binding transcription factor activity"/>
    <property type="evidence" value="ECO:0007669"/>
    <property type="project" value="InterPro"/>
</dbReference>
<proteinExistence type="predicted"/>
<dbReference type="SUPFAM" id="SSF54171">
    <property type="entry name" value="DNA-binding domain"/>
    <property type="match status" value="1"/>
</dbReference>
<dbReference type="Gene3D" id="3.30.730.10">
    <property type="entry name" value="AP2/ERF domain"/>
    <property type="match status" value="1"/>
</dbReference>
<dbReference type="PROSITE" id="PS51032">
    <property type="entry name" value="AP2_ERF"/>
    <property type="match status" value="1"/>
</dbReference>
<evidence type="ECO:0000256" key="2">
    <source>
        <dbReference type="ARBA" id="ARBA00023125"/>
    </source>
</evidence>
<evidence type="ECO:0000313" key="5">
    <source>
        <dbReference type="EMBL" id="OOF51319.1"/>
    </source>
</evidence>
<feature type="domain" description="AP2/ERF" evidence="4">
    <location>
        <begin position="24"/>
        <end position="80"/>
    </location>
</feature>
<gene>
    <name evidence="5" type="ORF">BKK54_03260</name>
</gene>
<keyword evidence="2" id="KW-0238">DNA-binding</keyword>
<evidence type="ECO:0000256" key="3">
    <source>
        <dbReference type="ARBA" id="ARBA00023163"/>
    </source>
</evidence>
<sequence length="288" mass="33248">MKTFPLTERQTAYFLNIAKNSKSGFIGVTWYNPEQKWKAHIQHMGQNFNLGLFDNPVDAAIARDKKAMSLWGENAVTNDKLGLLSENDREIWIPDDIEKIKSQINQSLPKHLIYFGRLFFVQVSLSRERGLTFAEAMRQEPKLNSLSKKDRTKILMRLKQERFIIIDEQNKNSVDKNRVYSASYPPNQQLIKESEMTIKKDTSMTLQKQTSLENKSPEELLAMAEELKKLSEAKKQEIANGDVIRKTLRPLVLNAFQTKGKFERKLNELLDVSTELDNALNALRDAMK</sequence>
<evidence type="ECO:0000256" key="1">
    <source>
        <dbReference type="ARBA" id="ARBA00023015"/>
    </source>
</evidence>
<name>A0A1V3J7R0_9PAST</name>
<keyword evidence="6" id="KW-1185">Reference proteome</keyword>
<dbReference type="Proteomes" id="UP000188481">
    <property type="component" value="Unassembled WGS sequence"/>
</dbReference>
<reference evidence="5 6" key="1">
    <citation type="submission" date="2016-10" db="EMBL/GenBank/DDBJ databases">
        <title>Rodentibacter gen. nov. and new species.</title>
        <authorList>
            <person name="Christensen H."/>
        </authorList>
    </citation>
    <scope>NUCLEOTIDE SEQUENCE [LARGE SCALE GENOMIC DNA]</scope>
    <source>
        <strain evidence="6">ppn416</strain>
    </source>
</reference>
<evidence type="ECO:0000259" key="4">
    <source>
        <dbReference type="PROSITE" id="PS51032"/>
    </source>
</evidence>